<protein>
    <recommendedName>
        <fullName evidence="5">Pilus assembly protein PilO</fullName>
    </recommendedName>
</protein>
<dbReference type="AlphaFoldDB" id="A0A1F6WUL5"/>
<dbReference type="Proteomes" id="UP000176187">
    <property type="component" value="Unassembled WGS sequence"/>
</dbReference>
<organism evidence="3 4">
    <name type="scientific">Candidatus Nomurabacteria bacterium RIFCSPLOWO2_01_FULL_41_12</name>
    <dbReference type="NCBI Taxonomy" id="1801774"/>
    <lineage>
        <taxon>Bacteria</taxon>
        <taxon>Candidatus Nomuraibacteriota</taxon>
    </lineage>
</organism>
<proteinExistence type="predicted"/>
<comment type="caution">
    <text evidence="3">The sequence shown here is derived from an EMBL/GenBank/DDBJ whole genome shotgun (WGS) entry which is preliminary data.</text>
</comment>
<name>A0A1F6WUL5_9BACT</name>
<keyword evidence="2" id="KW-0472">Membrane</keyword>
<feature type="coiled-coil region" evidence="1">
    <location>
        <begin position="33"/>
        <end position="75"/>
    </location>
</feature>
<evidence type="ECO:0000313" key="4">
    <source>
        <dbReference type="Proteomes" id="UP000176187"/>
    </source>
</evidence>
<reference evidence="3 4" key="1">
    <citation type="journal article" date="2016" name="Nat. Commun.">
        <title>Thousands of microbial genomes shed light on interconnected biogeochemical processes in an aquifer system.</title>
        <authorList>
            <person name="Anantharaman K."/>
            <person name="Brown C.T."/>
            <person name="Hug L.A."/>
            <person name="Sharon I."/>
            <person name="Castelle C.J."/>
            <person name="Probst A.J."/>
            <person name="Thomas B.C."/>
            <person name="Singh A."/>
            <person name="Wilkins M.J."/>
            <person name="Karaoz U."/>
            <person name="Brodie E.L."/>
            <person name="Williams K.H."/>
            <person name="Hubbard S.S."/>
            <person name="Banfield J.F."/>
        </authorList>
    </citation>
    <scope>NUCLEOTIDE SEQUENCE [LARGE SCALE GENOMIC DNA]</scope>
</reference>
<accession>A0A1F6WUL5</accession>
<evidence type="ECO:0000256" key="1">
    <source>
        <dbReference type="SAM" id="Coils"/>
    </source>
</evidence>
<gene>
    <name evidence="3" type="ORF">A3A05_02450</name>
</gene>
<evidence type="ECO:0000313" key="3">
    <source>
        <dbReference type="EMBL" id="OGI85566.1"/>
    </source>
</evidence>
<evidence type="ECO:0008006" key="5">
    <source>
        <dbReference type="Google" id="ProtNLM"/>
    </source>
</evidence>
<dbReference type="EMBL" id="MFUY01000030">
    <property type="protein sequence ID" value="OGI85566.1"/>
    <property type="molecule type" value="Genomic_DNA"/>
</dbReference>
<keyword evidence="2" id="KW-1133">Transmembrane helix</keyword>
<dbReference type="STRING" id="1801774.A3A05_02450"/>
<feature type="transmembrane region" description="Helical" evidence="2">
    <location>
        <begin position="12"/>
        <end position="31"/>
    </location>
</feature>
<evidence type="ECO:0000256" key="2">
    <source>
        <dbReference type="SAM" id="Phobius"/>
    </source>
</evidence>
<keyword evidence="2" id="KW-0812">Transmembrane</keyword>
<sequence>MQSSFSKIPLFLSIIFFLFFCAIFLYFFGAISNHNKESQLKELEWRAETSRREEIKALDLSIKRLEGERVQLETHFAKSSDVVPFLDTIEELAPQVGAEAGVSSVDISEDRLSLLVGLKASGTFESLYKFLTLLENSPYELEFLSMDIRKGDISNVPDQGQTSSKWGATFKIKLLSFIE</sequence>
<keyword evidence="1" id="KW-0175">Coiled coil</keyword>